<organism evidence="1">
    <name type="scientific">Opuntia streptacantha</name>
    <name type="common">Prickly pear cactus</name>
    <name type="synonym">Opuntia cardona</name>
    <dbReference type="NCBI Taxonomy" id="393608"/>
    <lineage>
        <taxon>Eukaryota</taxon>
        <taxon>Viridiplantae</taxon>
        <taxon>Streptophyta</taxon>
        <taxon>Embryophyta</taxon>
        <taxon>Tracheophyta</taxon>
        <taxon>Spermatophyta</taxon>
        <taxon>Magnoliopsida</taxon>
        <taxon>eudicotyledons</taxon>
        <taxon>Gunneridae</taxon>
        <taxon>Pentapetalae</taxon>
        <taxon>Caryophyllales</taxon>
        <taxon>Cactineae</taxon>
        <taxon>Cactaceae</taxon>
        <taxon>Opuntioideae</taxon>
        <taxon>Opuntia</taxon>
    </lineage>
</organism>
<reference evidence="1" key="1">
    <citation type="journal article" date="2013" name="J. Plant Res.">
        <title>Effect of fungi and light on seed germination of three Opuntia species from semiarid lands of central Mexico.</title>
        <authorList>
            <person name="Delgado-Sanchez P."/>
            <person name="Jimenez-Bremont J.F."/>
            <person name="Guerrero-Gonzalez Mde L."/>
            <person name="Flores J."/>
        </authorList>
    </citation>
    <scope>NUCLEOTIDE SEQUENCE</scope>
    <source>
        <tissue evidence="1">Cladode</tissue>
    </source>
</reference>
<dbReference type="EMBL" id="GISG01071248">
    <property type="protein sequence ID" value="MBA4629922.1"/>
    <property type="molecule type" value="Transcribed_RNA"/>
</dbReference>
<dbReference type="AlphaFoldDB" id="A0A7C9D045"/>
<name>A0A7C9D045_OPUST</name>
<reference evidence="1" key="2">
    <citation type="submission" date="2020-07" db="EMBL/GenBank/DDBJ databases">
        <authorList>
            <person name="Vera ALvarez R."/>
            <person name="Arias-Moreno D.M."/>
            <person name="Jimenez-Jacinto V."/>
            <person name="Jimenez-Bremont J.F."/>
            <person name="Swaminathan K."/>
            <person name="Moose S.P."/>
            <person name="Guerrero-Gonzalez M.L."/>
            <person name="Marino-Ramirez L."/>
            <person name="Landsman D."/>
            <person name="Rodriguez-Kessler M."/>
            <person name="Delgado-Sanchez P."/>
        </authorList>
    </citation>
    <scope>NUCLEOTIDE SEQUENCE</scope>
    <source>
        <tissue evidence="1">Cladode</tissue>
    </source>
</reference>
<protein>
    <submittedName>
        <fullName evidence="1">Uncharacterized protein</fullName>
    </submittedName>
</protein>
<proteinExistence type="predicted"/>
<evidence type="ECO:0000313" key="1">
    <source>
        <dbReference type="EMBL" id="MBA4629922.1"/>
    </source>
</evidence>
<sequence>MAQPSLPVLSALPFMNLRVTSPRMTPLPPIFRLIYSVHRFQEQNTTSTPGNHSQHQNATIAGTIPSAASRHSCVPFSRPHIHTLVQSSRSPTPSSCPASH</sequence>
<accession>A0A7C9D045</accession>